<sequence length="168" mass="19069">MNDEAFQDGRCRPCLCESTSQFSCPPNYANRYPLPQPQIPSYVQNNGINLPAYPVIIRPNYPSIGSGAIPNFGGGVLKNVPCTPQKINVIINSDDGRRSWHNREHWYSWDWDSLWTPQGIALIITAIILILLILCLVIGLIIACIRGRSSKQREERVVVEQESTYHRY</sequence>
<protein>
    <submittedName>
        <fullName evidence="2">Uncharacterized protein</fullName>
    </submittedName>
</protein>
<dbReference type="WBParaSite" id="JU765_v2.g14082.t1">
    <property type="protein sequence ID" value="JU765_v2.g14082.t1"/>
    <property type="gene ID" value="JU765_v2.g14082"/>
</dbReference>
<evidence type="ECO:0000313" key="1">
    <source>
        <dbReference type="Proteomes" id="UP000887576"/>
    </source>
</evidence>
<reference evidence="2" key="1">
    <citation type="submission" date="2022-11" db="UniProtKB">
        <authorList>
            <consortium name="WormBaseParasite"/>
        </authorList>
    </citation>
    <scope>IDENTIFICATION</scope>
</reference>
<dbReference type="Proteomes" id="UP000887576">
    <property type="component" value="Unplaced"/>
</dbReference>
<evidence type="ECO:0000313" key="2">
    <source>
        <dbReference type="WBParaSite" id="JU765_v2.g14082.t1"/>
    </source>
</evidence>
<proteinExistence type="predicted"/>
<accession>A0AC34Q8J1</accession>
<name>A0AC34Q8J1_9BILA</name>
<organism evidence="1 2">
    <name type="scientific">Panagrolaimus sp. JU765</name>
    <dbReference type="NCBI Taxonomy" id="591449"/>
    <lineage>
        <taxon>Eukaryota</taxon>
        <taxon>Metazoa</taxon>
        <taxon>Ecdysozoa</taxon>
        <taxon>Nematoda</taxon>
        <taxon>Chromadorea</taxon>
        <taxon>Rhabditida</taxon>
        <taxon>Tylenchina</taxon>
        <taxon>Panagrolaimomorpha</taxon>
        <taxon>Panagrolaimoidea</taxon>
        <taxon>Panagrolaimidae</taxon>
        <taxon>Panagrolaimus</taxon>
    </lineage>
</organism>